<dbReference type="InterPro" id="IPR001610">
    <property type="entry name" value="PAC"/>
</dbReference>
<keyword evidence="12" id="KW-1185">Reference proteome</keyword>
<dbReference type="PROSITE" id="PS50112">
    <property type="entry name" value="PAS"/>
    <property type="match status" value="2"/>
</dbReference>
<dbReference type="Proteomes" id="UP001427805">
    <property type="component" value="Unassembled WGS sequence"/>
</dbReference>
<evidence type="ECO:0000256" key="2">
    <source>
        <dbReference type="ARBA" id="ARBA00012438"/>
    </source>
</evidence>
<dbReference type="InterPro" id="IPR001789">
    <property type="entry name" value="Sig_transdc_resp-reg_receiver"/>
</dbReference>
<evidence type="ECO:0000256" key="4">
    <source>
        <dbReference type="ARBA" id="ARBA00022679"/>
    </source>
</evidence>
<comment type="caution">
    <text evidence="11">The sequence shown here is derived from an EMBL/GenBank/DDBJ whole genome shotgun (WGS) entry which is preliminary data.</text>
</comment>
<dbReference type="PROSITE" id="PS50113">
    <property type="entry name" value="PAC"/>
    <property type="match status" value="1"/>
</dbReference>
<feature type="domain" description="PAS" evidence="9">
    <location>
        <begin position="155"/>
        <end position="225"/>
    </location>
</feature>
<dbReference type="SUPFAM" id="SSF55874">
    <property type="entry name" value="ATPase domain of HSP90 chaperone/DNA topoisomerase II/histidine kinase"/>
    <property type="match status" value="1"/>
</dbReference>
<dbReference type="Pfam" id="PF08448">
    <property type="entry name" value="PAS_4"/>
    <property type="match status" value="1"/>
</dbReference>
<dbReference type="Pfam" id="PF08447">
    <property type="entry name" value="PAS_3"/>
    <property type="match status" value="1"/>
</dbReference>
<dbReference type="Pfam" id="PF00072">
    <property type="entry name" value="Response_reg"/>
    <property type="match status" value="1"/>
</dbReference>
<dbReference type="InterPro" id="IPR004358">
    <property type="entry name" value="Sig_transdc_His_kin-like_C"/>
</dbReference>
<dbReference type="Gene3D" id="3.30.565.10">
    <property type="entry name" value="Histidine kinase-like ATPase, C-terminal domain"/>
    <property type="match status" value="1"/>
</dbReference>
<dbReference type="Gene3D" id="3.40.50.2300">
    <property type="match status" value="1"/>
</dbReference>
<dbReference type="InterPro" id="IPR036890">
    <property type="entry name" value="HATPase_C_sf"/>
</dbReference>
<dbReference type="EC" id="2.7.13.3" evidence="2"/>
<evidence type="ECO:0000313" key="12">
    <source>
        <dbReference type="Proteomes" id="UP001427805"/>
    </source>
</evidence>
<dbReference type="CDD" id="cd00130">
    <property type="entry name" value="PAS"/>
    <property type="match status" value="2"/>
</dbReference>
<dbReference type="Gene3D" id="1.10.287.130">
    <property type="match status" value="1"/>
</dbReference>
<dbReference type="CDD" id="cd16919">
    <property type="entry name" value="HATPase_CckA-like"/>
    <property type="match status" value="1"/>
</dbReference>
<dbReference type="PRINTS" id="PR00344">
    <property type="entry name" value="BCTRLSENSOR"/>
</dbReference>
<dbReference type="InterPro" id="IPR000700">
    <property type="entry name" value="PAS-assoc_C"/>
</dbReference>
<dbReference type="CDD" id="cd00082">
    <property type="entry name" value="HisKA"/>
    <property type="match status" value="1"/>
</dbReference>
<dbReference type="EMBL" id="JBDIZK010000018">
    <property type="protein sequence ID" value="MEN3749831.1"/>
    <property type="molecule type" value="Genomic_DNA"/>
</dbReference>
<evidence type="ECO:0000256" key="1">
    <source>
        <dbReference type="ARBA" id="ARBA00000085"/>
    </source>
</evidence>
<dbReference type="InterPro" id="IPR013655">
    <property type="entry name" value="PAS_fold_3"/>
</dbReference>
<dbReference type="SUPFAM" id="SSF55785">
    <property type="entry name" value="PYP-like sensor domain (PAS domain)"/>
    <property type="match status" value="2"/>
</dbReference>
<gene>
    <name evidence="11" type="ORF">TPR58_21850</name>
</gene>
<dbReference type="SMART" id="SM00448">
    <property type="entry name" value="REC"/>
    <property type="match status" value="1"/>
</dbReference>
<dbReference type="PROSITE" id="PS50109">
    <property type="entry name" value="HIS_KIN"/>
    <property type="match status" value="1"/>
</dbReference>
<dbReference type="Pfam" id="PF02518">
    <property type="entry name" value="HATPase_c"/>
    <property type="match status" value="1"/>
</dbReference>
<dbReference type="PANTHER" id="PTHR43304">
    <property type="entry name" value="PHYTOCHROME-LIKE PROTEIN CPH1"/>
    <property type="match status" value="1"/>
</dbReference>
<evidence type="ECO:0000259" key="7">
    <source>
        <dbReference type="PROSITE" id="PS50109"/>
    </source>
</evidence>
<evidence type="ECO:0000256" key="3">
    <source>
        <dbReference type="ARBA" id="ARBA00022553"/>
    </source>
</evidence>
<dbReference type="InterPro" id="IPR005467">
    <property type="entry name" value="His_kinase_dom"/>
</dbReference>
<dbReference type="InterPro" id="IPR003594">
    <property type="entry name" value="HATPase_dom"/>
</dbReference>
<feature type="domain" description="PAS" evidence="9">
    <location>
        <begin position="18"/>
        <end position="89"/>
    </location>
</feature>
<feature type="modified residue" description="4-aspartylphosphate" evidence="6">
    <location>
        <position position="592"/>
    </location>
</feature>
<dbReference type="InterPro" id="IPR052162">
    <property type="entry name" value="Sensor_kinase/Photoreceptor"/>
</dbReference>
<keyword evidence="3 6" id="KW-0597">Phosphoprotein</keyword>
<dbReference type="RefSeq" id="WP_346248882.1">
    <property type="nucleotide sequence ID" value="NZ_JBDIZK010000018.1"/>
</dbReference>
<dbReference type="InterPro" id="IPR000014">
    <property type="entry name" value="PAS"/>
</dbReference>
<dbReference type="SMART" id="SM00387">
    <property type="entry name" value="HATPase_c"/>
    <property type="match status" value="1"/>
</dbReference>
<dbReference type="PROSITE" id="PS50110">
    <property type="entry name" value="RESPONSE_REGULATORY"/>
    <property type="match status" value="1"/>
</dbReference>
<dbReference type="InterPro" id="IPR011006">
    <property type="entry name" value="CheY-like_superfamily"/>
</dbReference>
<dbReference type="InterPro" id="IPR003661">
    <property type="entry name" value="HisK_dim/P_dom"/>
</dbReference>
<sequence>MQVRESGGTHAVTRHAPDDADFRDMADHAPVMMWVTDPQGHCLYLNRRWYEFTGQTPAQAEGSGWLDATHPDDRAATERAFLDANARRAPFRVECRLRMVDGSYHWAIDAASPRFGPDGDYLGYVGSVIDIQDRREAEEAVRELNERLEVEVAQRTAERDRMWDTSPDLMATMGFDGVLRRVNPAWTRLLGYDADALVGHHVNDFVLPEDHAPTLAACARAAAGGSPRIENRYRHKDGSVRWISWVAAPAGDITYATGRDVTAEKAQAAALHETEEQLRQAQKMESIGQLTGGIAHDFNNLLTGVIGSLDMIQRRIRRGEIDRIERYAAAAMTSANRAAALTHRLLAFSRRQPLDPRPVDANKLVTGTEELLRRTIGAAIRLEIVTAGGLWRTLCDPNQLESAILNLAINARDAMPDGGVLTIETGNAHLDSAYAAQISGVRPGQYVCICVTDTGIGMSAEVMARVFEPFFTTKPIGQGTGLGLSMIYGFARQSEGYAKLYSEPGQGTTVKLYLPRFHGTDDPGDTIDAVLSDAHRAGDGEVVMVVEDETAVRDLVVDVLKELGYRAIEAVDGPSGLKLLNSDVHIDLLVTDVGLPGLNGRQLADAAREHRPELRVLFMTGYAENAAVASGFLDPGMEMITKPFAIEVLATRIREMIEDQALR</sequence>
<dbReference type="NCBIfam" id="TIGR00229">
    <property type="entry name" value="sensory_box"/>
    <property type="match status" value="2"/>
</dbReference>
<evidence type="ECO:0000256" key="5">
    <source>
        <dbReference type="ARBA" id="ARBA00022777"/>
    </source>
</evidence>
<dbReference type="CDD" id="cd18161">
    <property type="entry name" value="REC_hyHK_blue-like"/>
    <property type="match status" value="1"/>
</dbReference>
<name>A0ABV0BGN6_9SPHN</name>
<dbReference type="InterPro" id="IPR035965">
    <property type="entry name" value="PAS-like_dom_sf"/>
</dbReference>
<feature type="domain" description="Histidine kinase" evidence="7">
    <location>
        <begin position="293"/>
        <end position="518"/>
    </location>
</feature>
<dbReference type="SMART" id="SM00091">
    <property type="entry name" value="PAS"/>
    <property type="match status" value="2"/>
</dbReference>
<evidence type="ECO:0000259" key="10">
    <source>
        <dbReference type="PROSITE" id="PS50113"/>
    </source>
</evidence>
<evidence type="ECO:0000313" key="11">
    <source>
        <dbReference type="EMBL" id="MEN3749831.1"/>
    </source>
</evidence>
<accession>A0ABV0BGN6</accession>
<dbReference type="SUPFAM" id="SSF52172">
    <property type="entry name" value="CheY-like"/>
    <property type="match status" value="1"/>
</dbReference>
<proteinExistence type="predicted"/>
<dbReference type="InterPro" id="IPR036097">
    <property type="entry name" value="HisK_dim/P_sf"/>
</dbReference>
<dbReference type="SMART" id="SM00388">
    <property type="entry name" value="HisKA"/>
    <property type="match status" value="1"/>
</dbReference>
<reference evidence="11 12" key="1">
    <citation type="submission" date="2024-05" db="EMBL/GenBank/DDBJ databases">
        <title>Sphingomonas sp. HF-S3 16S ribosomal RNA gene Genome sequencing and assembly.</title>
        <authorList>
            <person name="Lee H."/>
        </authorList>
    </citation>
    <scope>NUCLEOTIDE SEQUENCE [LARGE SCALE GENOMIC DNA]</scope>
    <source>
        <strain evidence="11 12">HF-S3</strain>
    </source>
</reference>
<evidence type="ECO:0000259" key="9">
    <source>
        <dbReference type="PROSITE" id="PS50112"/>
    </source>
</evidence>
<protein>
    <recommendedName>
        <fullName evidence="2">histidine kinase</fullName>
        <ecNumber evidence="2">2.7.13.3</ecNumber>
    </recommendedName>
</protein>
<dbReference type="SUPFAM" id="SSF47384">
    <property type="entry name" value="Homodimeric domain of signal transducing histidine kinase"/>
    <property type="match status" value="1"/>
</dbReference>
<feature type="domain" description="Response regulatory" evidence="8">
    <location>
        <begin position="542"/>
        <end position="657"/>
    </location>
</feature>
<organism evidence="11 12">
    <name type="scientific">Sphingomonas rustica</name>
    <dbReference type="NCBI Taxonomy" id="3103142"/>
    <lineage>
        <taxon>Bacteria</taxon>
        <taxon>Pseudomonadati</taxon>
        <taxon>Pseudomonadota</taxon>
        <taxon>Alphaproteobacteria</taxon>
        <taxon>Sphingomonadales</taxon>
        <taxon>Sphingomonadaceae</taxon>
        <taxon>Sphingomonas</taxon>
    </lineage>
</organism>
<feature type="domain" description="PAC" evidence="10">
    <location>
        <begin position="91"/>
        <end position="143"/>
    </location>
</feature>
<comment type="catalytic activity">
    <reaction evidence="1">
        <text>ATP + protein L-histidine = ADP + protein N-phospho-L-histidine.</text>
        <dbReference type="EC" id="2.7.13.3"/>
    </reaction>
</comment>
<dbReference type="Pfam" id="PF00512">
    <property type="entry name" value="HisKA"/>
    <property type="match status" value="1"/>
</dbReference>
<dbReference type="InterPro" id="IPR013656">
    <property type="entry name" value="PAS_4"/>
</dbReference>
<dbReference type="PANTHER" id="PTHR43304:SF1">
    <property type="entry name" value="PAC DOMAIN-CONTAINING PROTEIN"/>
    <property type="match status" value="1"/>
</dbReference>
<dbReference type="SMART" id="SM00086">
    <property type="entry name" value="PAC"/>
    <property type="match status" value="2"/>
</dbReference>
<dbReference type="Gene3D" id="3.30.450.20">
    <property type="entry name" value="PAS domain"/>
    <property type="match status" value="2"/>
</dbReference>
<keyword evidence="4" id="KW-0808">Transferase</keyword>
<evidence type="ECO:0000256" key="6">
    <source>
        <dbReference type="PROSITE-ProRule" id="PRU00169"/>
    </source>
</evidence>
<evidence type="ECO:0000259" key="8">
    <source>
        <dbReference type="PROSITE" id="PS50110"/>
    </source>
</evidence>
<keyword evidence="5" id="KW-0418">Kinase</keyword>